<dbReference type="GO" id="GO:0004853">
    <property type="term" value="F:uroporphyrinogen decarboxylase activity"/>
    <property type="evidence" value="ECO:0007669"/>
    <property type="project" value="InterPro"/>
</dbReference>
<name>A0A2K2FNP9_9CLOT</name>
<organism evidence="2 3">
    <name type="scientific">Clostridium thermosuccinogenes</name>
    <dbReference type="NCBI Taxonomy" id="84032"/>
    <lineage>
        <taxon>Bacteria</taxon>
        <taxon>Bacillati</taxon>
        <taxon>Bacillota</taxon>
        <taxon>Clostridia</taxon>
        <taxon>Eubacteriales</taxon>
        <taxon>Clostridiaceae</taxon>
        <taxon>Clostridium</taxon>
    </lineage>
</organism>
<sequence>MMNIDRRENMIKTLNCEITEQIPVTPHWWGLYKFEYAGFLKDYDREAEAWSLTGRDLADIDSLFYEEFKPDMFHLTTGASRTEESEAVKKEKRRIFEAVYELESYSVIDEYIESNYPAKDEIIKSGVFDHIRILFERYGRECVLMLNEGNPISWILDPHGCVGFENGLISLMDKPDRMEYLIHRSYEALLPRMEALKEMGGDGYIGSETYCSADIMSPSLYRGIIFEAQKKFYTAVAKMGLIPVTYFTGDINPLLEDIKELGVKGLMVEESKKNFNLDVGTLYRRLEGQVCLFGNLDSVYTLQLGSKEDVVKETLRQISACGQGGFVMANGCPLSFTTPPENIHAMIDTVRNKKG</sequence>
<dbReference type="Pfam" id="PF01208">
    <property type="entry name" value="URO-D"/>
    <property type="match status" value="1"/>
</dbReference>
<dbReference type="GO" id="GO:0006779">
    <property type="term" value="P:porphyrin-containing compound biosynthetic process"/>
    <property type="evidence" value="ECO:0007669"/>
    <property type="project" value="InterPro"/>
</dbReference>
<dbReference type="AlphaFoldDB" id="A0A2K2FNP9"/>
<dbReference type="KEGG" id="cthd:CDO33_05135"/>
<feature type="domain" description="Uroporphyrinogen decarboxylase (URO-D)" evidence="1">
    <location>
        <begin position="124"/>
        <end position="352"/>
    </location>
</feature>
<dbReference type="Gene3D" id="3.20.20.210">
    <property type="match status" value="1"/>
</dbReference>
<dbReference type="PANTHER" id="PTHR47099">
    <property type="entry name" value="METHYLCOBAMIDE:COM METHYLTRANSFERASE MTBA"/>
    <property type="match status" value="1"/>
</dbReference>
<gene>
    <name evidence="2" type="ORF">CDQ84_06125</name>
</gene>
<reference evidence="2 3" key="1">
    <citation type="submission" date="2017-06" db="EMBL/GenBank/DDBJ databases">
        <title>Investigating the central metabolism of Clostridium thermosuccinogenes.</title>
        <authorList>
            <person name="Koendjbiharie J.G."/>
            <person name="van Kranenburg R."/>
        </authorList>
    </citation>
    <scope>NUCLEOTIDE SEQUENCE [LARGE SCALE GENOMIC DNA]</scope>
    <source>
        <strain evidence="2 3">DSM 5806</strain>
    </source>
</reference>
<evidence type="ECO:0000259" key="1">
    <source>
        <dbReference type="Pfam" id="PF01208"/>
    </source>
</evidence>
<evidence type="ECO:0000313" key="3">
    <source>
        <dbReference type="Proteomes" id="UP000236151"/>
    </source>
</evidence>
<dbReference type="SUPFAM" id="SSF51726">
    <property type="entry name" value="UROD/MetE-like"/>
    <property type="match status" value="1"/>
</dbReference>
<dbReference type="InterPro" id="IPR038071">
    <property type="entry name" value="UROD/MetE-like_sf"/>
</dbReference>
<keyword evidence="3" id="KW-1185">Reference proteome</keyword>
<dbReference type="InterPro" id="IPR052024">
    <property type="entry name" value="Methanogen_methyltrans"/>
</dbReference>
<comment type="caution">
    <text evidence="2">The sequence shown here is derived from an EMBL/GenBank/DDBJ whole genome shotgun (WGS) entry which is preliminary data.</text>
</comment>
<dbReference type="InterPro" id="IPR000257">
    <property type="entry name" value="Uroporphyrinogen_deCOase"/>
</dbReference>
<dbReference type="Proteomes" id="UP000236151">
    <property type="component" value="Unassembled WGS sequence"/>
</dbReference>
<dbReference type="EMBL" id="NIOJ01000011">
    <property type="protein sequence ID" value="PNU00400.1"/>
    <property type="molecule type" value="Genomic_DNA"/>
</dbReference>
<accession>A0A2K2FNP9</accession>
<proteinExistence type="predicted"/>
<protein>
    <recommendedName>
        <fullName evidence="1">Uroporphyrinogen decarboxylase (URO-D) domain-containing protein</fullName>
    </recommendedName>
</protein>
<evidence type="ECO:0000313" key="2">
    <source>
        <dbReference type="EMBL" id="PNU00400.1"/>
    </source>
</evidence>
<dbReference type="PANTHER" id="PTHR47099:SF1">
    <property type="entry name" value="METHYLCOBAMIDE:COM METHYLTRANSFERASE MTBA"/>
    <property type="match status" value="1"/>
</dbReference>